<feature type="domain" description="CheB-type methylesterase" evidence="10">
    <location>
        <begin position="95"/>
        <end position="285"/>
    </location>
</feature>
<keyword evidence="2" id="KW-0963">Cytoplasm</keyword>
<comment type="function">
    <text evidence="4">May play the central regulatory role in sporulation. It may be an element of the effector pathway responsible for the activation of sporulation genes in response to nutritional stress. Spo0A may act in concert with spo0H (a sigma factor) to control the expression of some genes that are critical to the sporulation process.</text>
</comment>
<gene>
    <name evidence="11" type="ORF">CWE10_20780</name>
</gene>
<evidence type="ECO:0000256" key="5">
    <source>
        <dbReference type="ARBA" id="ARBA00039140"/>
    </source>
</evidence>
<evidence type="ECO:0000256" key="4">
    <source>
        <dbReference type="ARBA" id="ARBA00024867"/>
    </source>
</evidence>
<keyword evidence="3 7" id="KW-0378">Hydrolase</keyword>
<protein>
    <recommendedName>
        <fullName evidence="1">Stage 0 sporulation protein A homolog</fullName>
        <ecNumber evidence="5">3.1.1.61</ecNumber>
    </recommendedName>
</protein>
<dbReference type="AlphaFoldDB" id="A0A953LLS8"/>
<organism evidence="11 12">
    <name type="scientific">Symbiobacterium thermophilum</name>
    <dbReference type="NCBI Taxonomy" id="2734"/>
    <lineage>
        <taxon>Bacteria</taxon>
        <taxon>Bacillati</taxon>
        <taxon>Bacillota</taxon>
        <taxon>Clostridia</taxon>
        <taxon>Eubacteriales</taxon>
        <taxon>Symbiobacteriaceae</taxon>
        <taxon>Symbiobacterium</taxon>
    </lineage>
</organism>
<comment type="caution">
    <text evidence="11">The sequence shown here is derived from an EMBL/GenBank/DDBJ whole genome shotgun (WGS) entry which is preliminary data.</text>
</comment>
<reference evidence="11" key="1">
    <citation type="submission" date="2017-11" db="EMBL/GenBank/DDBJ databases">
        <title>Three new genomes from thermophilic consortium.</title>
        <authorList>
            <person name="Quaggio R."/>
            <person name="Amgarten D."/>
            <person name="Setubal J.C."/>
        </authorList>
    </citation>
    <scope>NUCLEOTIDE SEQUENCE</scope>
    <source>
        <strain evidence="11">ZCTH01-B2</strain>
    </source>
</reference>
<feature type="domain" description="Response regulatory" evidence="9">
    <location>
        <begin position="1"/>
        <end position="50"/>
    </location>
</feature>
<feature type="active site" evidence="7">
    <location>
        <position position="107"/>
    </location>
</feature>
<dbReference type="Pfam" id="PF01339">
    <property type="entry name" value="CheB_methylest"/>
    <property type="match status" value="1"/>
</dbReference>
<dbReference type="PANTHER" id="PTHR42872">
    <property type="entry name" value="PROTEIN-GLUTAMATE METHYLESTERASE/PROTEIN-GLUTAMINE GLUTAMINASE"/>
    <property type="match status" value="1"/>
</dbReference>
<dbReference type="GO" id="GO:0000156">
    <property type="term" value="F:phosphorelay response regulator activity"/>
    <property type="evidence" value="ECO:0007669"/>
    <property type="project" value="InterPro"/>
</dbReference>
<dbReference type="GO" id="GO:0008984">
    <property type="term" value="F:protein-glutamate methylesterase activity"/>
    <property type="evidence" value="ECO:0007669"/>
    <property type="project" value="UniProtKB-EC"/>
</dbReference>
<dbReference type="InterPro" id="IPR011006">
    <property type="entry name" value="CheY-like_superfamily"/>
</dbReference>
<dbReference type="InterPro" id="IPR001789">
    <property type="entry name" value="Sig_transdc_resp-reg_receiver"/>
</dbReference>
<dbReference type="Proteomes" id="UP000732377">
    <property type="component" value="Unassembled WGS sequence"/>
</dbReference>
<evidence type="ECO:0000256" key="7">
    <source>
        <dbReference type="PROSITE-ProRule" id="PRU00050"/>
    </source>
</evidence>
<evidence type="ECO:0000256" key="2">
    <source>
        <dbReference type="ARBA" id="ARBA00022490"/>
    </source>
</evidence>
<evidence type="ECO:0000256" key="6">
    <source>
        <dbReference type="ARBA" id="ARBA00048267"/>
    </source>
</evidence>
<dbReference type="CDD" id="cd16432">
    <property type="entry name" value="CheB_Rec"/>
    <property type="match status" value="1"/>
</dbReference>
<dbReference type="PROSITE" id="PS50122">
    <property type="entry name" value="CHEB"/>
    <property type="match status" value="1"/>
</dbReference>
<evidence type="ECO:0000256" key="8">
    <source>
        <dbReference type="PROSITE-ProRule" id="PRU00169"/>
    </source>
</evidence>
<dbReference type="PROSITE" id="PS50110">
    <property type="entry name" value="RESPONSE_REGULATORY"/>
    <property type="match status" value="1"/>
</dbReference>
<accession>A0A953LLS8</accession>
<feature type="non-terminal residue" evidence="11">
    <location>
        <position position="1"/>
    </location>
</feature>
<comment type="caution">
    <text evidence="8">Lacks conserved residue(s) required for the propagation of feature annotation.</text>
</comment>
<comment type="catalytic activity">
    <reaction evidence="6">
        <text>[protein]-L-glutamate 5-O-methyl ester + H2O = L-glutamyl-[protein] + methanol + H(+)</text>
        <dbReference type="Rhea" id="RHEA:23236"/>
        <dbReference type="Rhea" id="RHEA-COMP:10208"/>
        <dbReference type="Rhea" id="RHEA-COMP:10311"/>
        <dbReference type="ChEBI" id="CHEBI:15377"/>
        <dbReference type="ChEBI" id="CHEBI:15378"/>
        <dbReference type="ChEBI" id="CHEBI:17790"/>
        <dbReference type="ChEBI" id="CHEBI:29973"/>
        <dbReference type="ChEBI" id="CHEBI:82795"/>
        <dbReference type="EC" id="3.1.1.61"/>
    </reaction>
</comment>
<dbReference type="PANTHER" id="PTHR42872:SF6">
    <property type="entry name" value="PROTEIN-GLUTAMATE METHYLESTERASE_PROTEIN-GLUTAMINE GLUTAMINASE"/>
    <property type="match status" value="1"/>
</dbReference>
<dbReference type="Gene3D" id="3.40.50.180">
    <property type="entry name" value="Methylesterase CheB, C-terminal domain"/>
    <property type="match status" value="1"/>
</dbReference>
<evidence type="ECO:0000256" key="1">
    <source>
        <dbReference type="ARBA" id="ARBA00018672"/>
    </source>
</evidence>
<evidence type="ECO:0000313" key="12">
    <source>
        <dbReference type="Proteomes" id="UP000732377"/>
    </source>
</evidence>
<dbReference type="EMBL" id="PIUK01000578">
    <property type="protein sequence ID" value="MBY6278527.1"/>
    <property type="molecule type" value="Genomic_DNA"/>
</dbReference>
<dbReference type="NCBIfam" id="NF001965">
    <property type="entry name" value="PRK00742.1"/>
    <property type="match status" value="1"/>
</dbReference>
<dbReference type="SUPFAM" id="SSF52172">
    <property type="entry name" value="CheY-like"/>
    <property type="match status" value="1"/>
</dbReference>
<evidence type="ECO:0000259" key="9">
    <source>
        <dbReference type="PROSITE" id="PS50110"/>
    </source>
</evidence>
<dbReference type="Gene3D" id="3.40.50.2300">
    <property type="match status" value="1"/>
</dbReference>
<dbReference type="InterPro" id="IPR035909">
    <property type="entry name" value="CheB_C"/>
</dbReference>
<keyword evidence="7" id="KW-0145">Chemotaxis</keyword>
<feature type="active site" evidence="7">
    <location>
        <position position="227"/>
    </location>
</feature>
<name>A0A953LLS8_SYMTR</name>
<dbReference type="InterPro" id="IPR000673">
    <property type="entry name" value="Sig_transdc_resp-reg_Me-estase"/>
</dbReference>
<dbReference type="EC" id="3.1.1.61" evidence="5"/>
<proteinExistence type="predicted"/>
<dbReference type="SUPFAM" id="SSF52738">
    <property type="entry name" value="Methylesterase CheB, C-terminal domain"/>
    <property type="match status" value="1"/>
</dbReference>
<feature type="active site" evidence="7">
    <location>
        <position position="134"/>
    </location>
</feature>
<sequence length="287" mass="30074">ARRPTPVVMVSSHTREGAEATIRALALGAVDFVAKPSGPISLNMHVTRDELVAKVKAAATATPRVRSTAPAAPAFSAREKMQALSGLRRQMAAGEQPPRRLVVIGCSTGGPGALHQIIPRLPADLPAGVLVVQHMPPGFTRSLAQRLDELSPIVVKEAEAGDRVRAGLVLVAPGGYHMTVDADGRIALDQGPPVHGVRPAVDVTFESVVPVWKERLVGVILTGMGYDGAKGMARLRKAGGWTIAEDASTCVVYGMPRVVVEMGAAQEVLPVHRIADAITRAVGEGES</sequence>
<dbReference type="GO" id="GO:0005737">
    <property type="term" value="C:cytoplasm"/>
    <property type="evidence" value="ECO:0007669"/>
    <property type="project" value="InterPro"/>
</dbReference>
<dbReference type="GO" id="GO:0006935">
    <property type="term" value="P:chemotaxis"/>
    <property type="evidence" value="ECO:0007669"/>
    <property type="project" value="UniProtKB-UniRule"/>
</dbReference>
<evidence type="ECO:0000313" key="11">
    <source>
        <dbReference type="EMBL" id="MBY6278527.1"/>
    </source>
</evidence>
<dbReference type="RefSeq" id="WP_273382104.1">
    <property type="nucleotide sequence ID" value="NZ_PIUK01000578.1"/>
</dbReference>
<evidence type="ECO:0000259" key="10">
    <source>
        <dbReference type="PROSITE" id="PS50122"/>
    </source>
</evidence>
<evidence type="ECO:0000256" key="3">
    <source>
        <dbReference type="ARBA" id="ARBA00022801"/>
    </source>
</evidence>